<keyword evidence="2" id="KW-1185">Reference proteome</keyword>
<organism evidence="1 2">
    <name type="scientific">Caerostris extrusa</name>
    <name type="common">Bark spider</name>
    <name type="synonym">Caerostris bankana</name>
    <dbReference type="NCBI Taxonomy" id="172846"/>
    <lineage>
        <taxon>Eukaryota</taxon>
        <taxon>Metazoa</taxon>
        <taxon>Ecdysozoa</taxon>
        <taxon>Arthropoda</taxon>
        <taxon>Chelicerata</taxon>
        <taxon>Arachnida</taxon>
        <taxon>Araneae</taxon>
        <taxon>Araneomorphae</taxon>
        <taxon>Entelegynae</taxon>
        <taxon>Araneoidea</taxon>
        <taxon>Araneidae</taxon>
        <taxon>Caerostris</taxon>
    </lineage>
</organism>
<name>A0AAV4RBR9_CAEEX</name>
<reference evidence="1 2" key="1">
    <citation type="submission" date="2021-06" db="EMBL/GenBank/DDBJ databases">
        <title>Caerostris extrusa draft genome.</title>
        <authorList>
            <person name="Kono N."/>
            <person name="Arakawa K."/>
        </authorList>
    </citation>
    <scope>NUCLEOTIDE SEQUENCE [LARGE SCALE GENOMIC DNA]</scope>
</reference>
<dbReference type="AlphaFoldDB" id="A0AAV4RBR9"/>
<evidence type="ECO:0000313" key="1">
    <source>
        <dbReference type="EMBL" id="GIY17897.1"/>
    </source>
</evidence>
<proteinExistence type="predicted"/>
<sequence length="79" mass="9026">MSKVSNARNLIAVVSINPNVFLGIKKGRPKEDERSEEKKFFDKSLKFVLEKERLDLLFAICVVAPGKLDCFENKKQKAK</sequence>
<protein>
    <submittedName>
        <fullName evidence="1">Uncharacterized protein</fullName>
    </submittedName>
</protein>
<gene>
    <name evidence="1" type="ORF">CEXT_792591</name>
</gene>
<dbReference type="Proteomes" id="UP001054945">
    <property type="component" value="Unassembled WGS sequence"/>
</dbReference>
<comment type="caution">
    <text evidence="1">The sequence shown here is derived from an EMBL/GenBank/DDBJ whole genome shotgun (WGS) entry which is preliminary data.</text>
</comment>
<dbReference type="EMBL" id="BPLR01007560">
    <property type="protein sequence ID" value="GIY17897.1"/>
    <property type="molecule type" value="Genomic_DNA"/>
</dbReference>
<accession>A0AAV4RBR9</accession>
<evidence type="ECO:0000313" key="2">
    <source>
        <dbReference type="Proteomes" id="UP001054945"/>
    </source>
</evidence>